<sequence>MKKRYILSALGVGAASYLLTNPSSRDKLKDMIQGMTTDNNLDNPSVMENAGEPDQFTNQEDLAQLENAKMVSEGSQFGVQYFNKVKNDGFKTE</sequence>
<reference evidence="1 2" key="1">
    <citation type="submission" date="2016-11" db="EMBL/GenBank/DDBJ databases">
        <authorList>
            <person name="Jaros S."/>
            <person name="Januszkiewicz K."/>
            <person name="Wedrychowicz H."/>
        </authorList>
    </citation>
    <scope>NUCLEOTIDE SEQUENCE [LARGE SCALE GENOMIC DNA]</scope>
    <source>
        <strain evidence="1 2">IBRC-M 10683</strain>
    </source>
</reference>
<dbReference type="Proteomes" id="UP000183988">
    <property type="component" value="Unassembled WGS sequence"/>
</dbReference>
<name>A0A1M5C1A3_9BACI</name>
<organism evidence="1 2">
    <name type="scientific">Ornithinibacillus halophilus</name>
    <dbReference type="NCBI Taxonomy" id="930117"/>
    <lineage>
        <taxon>Bacteria</taxon>
        <taxon>Bacillati</taxon>
        <taxon>Bacillota</taxon>
        <taxon>Bacilli</taxon>
        <taxon>Bacillales</taxon>
        <taxon>Bacillaceae</taxon>
        <taxon>Ornithinibacillus</taxon>
    </lineage>
</organism>
<proteinExistence type="predicted"/>
<dbReference type="EMBL" id="FQVW01000001">
    <property type="protein sequence ID" value="SHF48481.1"/>
    <property type="molecule type" value="Genomic_DNA"/>
</dbReference>
<dbReference type="OrthoDB" id="2390014at2"/>
<dbReference type="RefSeq" id="WP_072886712.1">
    <property type="nucleotide sequence ID" value="NZ_FQVW01000001.1"/>
</dbReference>
<accession>A0A1M5C1A3</accession>
<evidence type="ECO:0000313" key="2">
    <source>
        <dbReference type="Proteomes" id="UP000183988"/>
    </source>
</evidence>
<gene>
    <name evidence="1" type="ORF">SAMN05216225_100112</name>
</gene>
<keyword evidence="2" id="KW-1185">Reference proteome</keyword>
<dbReference type="AlphaFoldDB" id="A0A1M5C1A3"/>
<dbReference type="STRING" id="930117.SAMN05216225_100112"/>
<evidence type="ECO:0000313" key="1">
    <source>
        <dbReference type="EMBL" id="SHF48481.1"/>
    </source>
</evidence>
<protein>
    <submittedName>
        <fullName evidence="1">Uncharacterized protein</fullName>
    </submittedName>
</protein>